<dbReference type="AlphaFoldDB" id="U2YRV7"/>
<protein>
    <submittedName>
        <fullName evidence="3">Uncharacterized protein</fullName>
    </submittedName>
</protein>
<evidence type="ECO:0000313" key="4">
    <source>
        <dbReference type="Proteomes" id="UP000016986"/>
    </source>
</evidence>
<accession>U2YRV7</accession>
<evidence type="ECO:0000256" key="1">
    <source>
        <dbReference type="SAM" id="MobiDB-lite"/>
    </source>
</evidence>
<dbReference type="EMBL" id="BATA01000007">
    <property type="protein sequence ID" value="GAD51730.1"/>
    <property type="molecule type" value="Genomic_DNA"/>
</dbReference>
<keyword evidence="4" id="KW-1185">Reference proteome</keyword>
<reference evidence="3 4" key="1">
    <citation type="submission" date="2013-09" db="EMBL/GenBank/DDBJ databases">
        <title>Whole genome sequencing of Halarchaeum acidiphilum strain MH1-52-1.</title>
        <authorList>
            <person name="Shimane Y."/>
            <person name="Minegishi H."/>
            <person name="Nishi S."/>
            <person name="Echigo A."/>
            <person name="Shuto A."/>
            <person name="Konishi M."/>
            <person name="Ito T."/>
            <person name="Ohkuma M."/>
            <person name="Ohta Y."/>
            <person name="Nagano Y."/>
            <person name="Tsubouchi T."/>
            <person name="Mori K."/>
            <person name="Usui K."/>
            <person name="Kamekura M."/>
            <person name="Usami R."/>
            <person name="Takaki Y."/>
            <person name="Hatada Y."/>
        </authorList>
    </citation>
    <scope>NUCLEOTIDE SEQUENCE [LARGE SCALE GENOMIC DNA]</scope>
    <source>
        <strain evidence="3 4">JCM 16109</strain>
    </source>
</reference>
<keyword evidence="2" id="KW-1133">Transmembrane helix</keyword>
<feature type="compositionally biased region" description="Basic and acidic residues" evidence="1">
    <location>
        <begin position="12"/>
        <end position="22"/>
    </location>
</feature>
<feature type="compositionally biased region" description="Basic residues" evidence="1">
    <location>
        <begin position="43"/>
        <end position="74"/>
    </location>
</feature>
<dbReference type="Proteomes" id="UP000016986">
    <property type="component" value="Unassembled WGS sequence"/>
</dbReference>
<feature type="region of interest" description="Disordered" evidence="1">
    <location>
        <begin position="1"/>
        <end position="74"/>
    </location>
</feature>
<evidence type="ECO:0000256" key="2">
    <source>
        <dbReference type="SAM" id="Phobius"/>
    </source>
</evidence>
<name>U2YRV7_9EURY</name>
<organism evidence="3 4">
    <name type="scientific">Halarchaeum acidiphilum MH1-52-1</name>
    <dbReference type="NCBI Taxonomy" id="1261545"/>
    <lineage>
        <taxon>Archaea</taxon>
        <taxon>Methanobacteriati</taxon>
        <taxon>Methanobacteriota</taxon>
        <taxon>Stenosarchaea group</taxon>
        <taxon>Halobacteria</taxon>
        <taxon>Halobacteriales</taxon>
        <taxon>Halobacteriaceae</taxon>
    </lineage>
</organism>
<proteinExistence type="predicted"/>
<sequence>MVSTRGRLGVTKVRDARRDVPADPKALVGAPNSHDDDASRSTRAPRSRRNARRALPARRRRRGPRTGPRRRCAPPRGRLRVARLSLRHDGCRPAAWLGLALGPLPLAATGLFWISAGPAPRGGVLLALVLAASGVVPLVVATAALARSGAAVIDVPRWLCVLPLVAAVLDLPVNLLLVHHLETPGLSLLGVTYLAFALAME</sequence>
<feature type="transmembrane region" description="Helical" evidence="2">
    <location>
        <begin position="158"/>
        <end position="177"/>
    </location>
</feature>
<gene>
    <name evidence="3" type="ORF">MBEHAL_0490</name>
</gene>
<keyword evidence="2" id="KW-0472">Membrane</keyword>
<evidence type="ECO:0000313" key="3">
    <source>
        <dbReference type="EMBL" id="GAD51730.1"/>
    </source>
</evidence>
<feature type="transmembrane region" description="Helical" evidence="2">
    <location>
        <begin position="122"/>
        <end position="146"/>
    </location>
</feature>
<feature type="transmembrane region" description="Helical" evidence="2">
    <location>
        <begin position="94"/>
        <end position="116"/>
    </location>
</feature>
<keyword evidence="2" id="KW-0812">Transmembrane</keyword>
<comment type="caution">
    <text evidence="3">The sequence shown here is derived from an EMBL/GenBank/DDBJ whole genome shotgun (WGS) entry which is preliminary data.</text>
</comment>